<name>A0A0G4GWB6_VITBC</name>
<feature type="region of interest" description="Disordered" evidence="1">
    <location>
        <begin position="151"/>
        <end position="173"/>
    </location>
</feature>
<dbReference type="SMART" id="SM00277">
    <property type="entry name" value="GRAN"/>
    <property type="match status" value="1"/>
</dbReference>
<dbReference type="OrthoDB" id="10253408at2759"/>
<evidence type="ECO:0000259" key="3">
    <source>
        <dbReference type="SMART" id="SM00277"/>
    </source>
</evidence>
<organism evidence="4 5">
    <name type="scientific">Vitrella brassicaformis (strain CCMP3155)</name>
    <dbReference type="NCBI Taxonomy" id="1169540"/>
    <lineage>
        <taxon>Eukaryota</taxon>
        <taxon>Sar</taxon>
        <taxon>Alveolata</taxon>
        <taxon>Colpodellida</taxon>
        <taxon>Vitrellaceae</taxon>
        <taxon>Vitrella</taxon>
    </lineage>
</organism>
<sequence length="173" mass="17587">MATGILIVAALLVIGLTLDGSTAMPAAAAAAADHQATDRSTDTGESPVAEQLANPFIIECGGSGQWCTDDETCCQSQKTQKWSCCPIGGAVCCPEPPPLSRGPTPTQRCCPPDFPVCNLTTGLCDKRWGGGSVRSAGGTSPASVPMIPVRTAHEADGPHKPAEQAASDVRAAA</sequence>
<dbReference type="Proteomes" id="UP000041254">
    <property type="component" value="Unassembled WGS sequence"/>
</dbReference>
<evidence type="ECO:0000313" key="5">
    <source>
        <dbReference type="Proteomes" id="UP000041254"/>
    </source>
</evidence>
<feature type="domain" description="Granulins" evidence="3">
    <location>
        <begin position="60"/>
        <end position="124"/>
    </location>
</feature>
<evidence type="ECO:0000256" key="2">
    <source>
        <dbReference type="SAM" id="SignalP"/>
    </source>
</evidence>
<evidence type="ECO:0000256" key="1">
    <source>
        <dbReference type="SAM" id="MobiDB-lite"/>
    </source>
</evidence>
<accession>A0A0G4GWB6</accession>
<dbReference type="InParanoid" id="A0A0G4GWB6"/>
<feature type="signal peptide" evidence="2">
    <location>
        <begin position="1"/>
        <end position="23"/>
    </location>
</feature>
<dbReference type="VEuPathDB" id="CryptoDB:Vbra_18897"/>
<gene>
    <name evidence="4" type="ORF">Vbra_18897</name>
</gene>
<evidence type="ECO:0000313" key="4">
    <source>
        <dbReference type="EMBL" id="CEM35303.1"/>
    </source>
</evidence>
<dbReference type="EMBL" id="CDMY01000850">
    <property type="protein sequence ID" value="CEM35303.1"/>
    <property type="molecule type" value="Genomic_DNA"/>
</dbReference>
<reference evidence="4 5" key="1">
    <citation type="submission" date="2014-11" db="EMBL/GenBank/DDBJ databases">
        <authorList>
            <person name="Zhu J."/>
            <person name="Qi W."/>
            <person name="Song R."/>
        </authorList>
    </citation>
    <scope>NUCLEOTIDE SEQUENCE [LARGE SCALE GENOMIC DNA]</scope>
</reference>
<dbReference type="AlphaFoldDB" id="A0A0G4GWB6"/>
<keyword evidence="2" id="KW-0732">Signal</keyword>
<feature type="chain" id="PRO_5005191104" description="Granulins domain-containing protein" evidence="2">
    <location>
        <begin position="24"/>
        <end position="173"/>
    </location>
</feature>
<proteinExistence type="predicted"/>
<dbReference type="InterPro" id="IPR000118">
    <property type="entry name" value="Granulin"/>
</dbReference>
<keyword evidence="5" id="KW-1185">Reference proteome</keyword>
<protein>
    <recommendedName>
        <fullName evidence="3">Granulins domain-containing protein</fullName>
    </recommendedName>
</protein>
<feature type="compositionally biased region" description="Basic and acidic residues" evidence="1">
    <location>
        <begin position="151"/>
        <end position="162"/>
    </location>
</feature>